<protein>
    <recommendedName>
        <fullName evidence="4">HTH araC/xylS-type domain-containing protein</fullName>
    </recommendedName>
</protein>
<evidence type="ECO:0000256" key="2">
    <source>
        <dbReference type="ARBA" id="ARBA00023125"/>
    </source>
</evidence>
<keyword evidence="6" id="KW-1185">Reference proteome</keyword>
<name>A0ABQ1I0Z0_9ALTE</name>
<dbReference type="PANTHER" id="PTHR43280:SF28">
    <property type="entry name" value="HTH-TYPE TRANSCRIPTIONAL ACTIVATOR RHAS"/>
    <property type="match status" value="1"/>
</dbReference>
<gene>
    <name evidence="5" type="ORF">GCM10007414_12800</name>
</gene>
<feature type="domain" description="HTH araC/xylS-type" evidence="4">
    <location>
        <begin position="182"/>
        <end position="283"/>
    </location>
</feature>
<reference evidence="6" key="1">
    <citation type="journal article" date="2019" name="Int. J. Syst. Evol. Microbiol.">
        <title>The Global Catalogue of Microorganisms (GCM) 10K type strain sequencing project: providing services to taxonomists for standard genome sequencing and annotation.</title>
        <authorList>
            <consortium name="The Broad Institute Genomics Platform"/>
            <consortium name="The Broad Institute Genome Sequencing Center for Infectious Disease"/>
            <person name="Wu L."/>
            <person name="Ma J."/>
        </authorList>
    </citation>
    <scope>NUCLEOTIDE SEQUENCE [LARGE SCALE GENOMIC DNA]</scope>
    <source>
        <strain evidence="6">CGMCC 1.10131</strain>
    </source>
</reference>
<keyword evidence="3" id="KW-0804">Transcription</keyword>
<sequence>MAAHPLSFENIHLPQAKSYYLRRFHFLNEPKLHIPSHFHMLGEIMLFEKMAGQLSIDGQSLELNQGLLVFIPSLAIHEMEMDGDERRFSLFQFQRQLLQELNLWELNAQLQQTLVMQLSPQQTAFLSSHLAWLESIEQDEQQRMLTHSLLRSVLVFVASQQQTMCFDAQTSQQDLLKSKSLSKIIPLLQHLENQQSVHLSLQQAADICGMSKYHFSRVFKSLFAQNYKDYILKRKINTALNLLTETERSVAEIAYACDFSDSAYFCAKFKQVMGLSPGRFRRSTQTVSSFD</sequence>
<accession>A0ABQ1I0Z0</accession>
<evidence type="ECO:0000256" key="1">
    <source>
        <dbReference type="ARBA" id="ARBA00023015"/>
    </source>
</evidence>
<dbReference type="PRINTS" id="PR00032">
    <property type="entry name" value="HTHARAC"/>
</dbReference>
<keyword evidence="2" id="KW-0238">DNA-binding</keyword>
<dbReference type="SUPFAM" id="SSF46689">
    <property type="entry name" value="Homeodomain-like"/>
    <property type="match status" value="2"/>
</dbReference>
<keyword evidence="1" id="KW-0805">Transcription regulation</keyword>
<evidence type="ECO:0000313" key="5">
    <source>
        <dbReference type="EMBL" id="GGB01072.1"/>
    </source>
</evidence>
<comment type="caution">
    <text evidence="5">The sequence shown here is derived from an EMBL/GenBank/DDBJ whole genome shotgun (WGS) entry which is preliminary data.</text>
</comment>
<dbReference type="InterPro" id="IPR009057">
    <property type="entry name" value="Homeodomain-like_sf"/>
</dbReference>
<evidence type="ECO:0000256" key="3">
    <source>
        <dbReference type="ARBA" id="ARBA00023163"/>
    </source>
</evidence>
<proteinExistence type="predicted"/>
<dbReference type="EMBL" id="BMDY01000006">
    <property type="protein sequence ID" value="GGB01072.1"/>
    <property type="molecule type" value="Genomic_DNA"/>
</dbReference>
<dbReference type="Pfam" id="PF12833">
    <property type="entry name" value="HTH_18"/>
    <property type="match status" value="1"/>
</dbReference>
<dbReference type="InterPro" id="IPR020449">
    <property type="entry name" value="Tscrpt_reg_AraC-type_HTH"/>
</dbReference>
<evidence type="ECO:0000259" key="4">
    <source>
        <dbReference type="PROSITE" id="PS01124"/>
    </source>
</evidence>
<dbReference type="InterPro" id="IPR011051">
    <property type="entry name" value="RmlC_Cupin_sf"/>
</dbReference>
<dbReference type="Gene3D" id="1.10.10.60">
    <property type="entry name" value="Homeodomain-like"/>
    <property type="match status" value="2"/>
</dbReference>
<dbReference type="SMART" id="SM00342">
    <property type="entry name" value="HTH_ARAC"/>
    <property type="match status" value="1"/>
</dbReference>
<dbReference type="InterPro" id="IPR014710">
    <property type="entry name" value="RmlC-like_jellyroll"/>
</dbReference>
<dbReference type="Gene3D" id="2.60.120.10">
    <property type="entry name" value="Jelly Rolls"/>
    <property type="match status" value="1"/>
</dbReference>
<dbReference type="PROSITE" id="PS01124">
    <property type="entry name" value="HTH_ARAC_FAMILY_2"/>
    <property type="match status" value="1"/>
</dbReference>
<organism evidence="5 6">
    <name type="scientific">Agarivorans gilvus</name>
    <dbReference type="NCBI Taxonomy" id="680279"/>
    <lineage>
        <taxon>Bacteria</taxon>
        <taxon>Pseudomonadati</taxon>
        <taxon>Pseudomonadota</taxon>
        <taxon>Gammaproteobacteria</taxon>
        <taxon>Alteromonadales</taxon>
        <taxon>Alteromonadaceae</taxon>
        <taxon>Agarivorans</taxon>
    </lineage>
</organism>
<dbReference type="SUPFAM" id="SSF51182">
    <property type="entry name" value="RmlC-like cupins"/>
    <property type="match status" value="1"/>
</dbReference>
<dbReference type="Proteomes" id="UP000651977">
    <property type="component" value="Unassembled WGS sequence"/>
</dbReference>
<dbReference type="PANTHER" id="PTHR43280">
    <property type="entry name" value="ARAC-FAMILY TRANSCRIPTIONAL REGULATOR"/>
    <property type="match status" value="1"/>
</dbReference>
<dbReference type="InterPro" id="IPR018060">
    <property type="entry name" value="HTH_AraC"/>
</dbReference>
<evidence type="ECO:0000313" key="6">
    <source>
        <dbReference type="Proteomes" id="UP000651977"/>
    </source>
</evidence>